<proteinExistence type="predicted"/>
<dbReference type="EMBL" id="JAJSOW010000003">
    <property type="protein sequence ID" value="KAI9196565.1"/>
    <property type="molecule type" value="Genomic_DNA"/>
</dbReference>
<protein>
    <submittedName>
        <fullName evidence="2">Uncharacterized protein</fullName>
    </submittedName>
</protein>
<accession>A0AAD5JFG7</accession>
<evidence type="ECO:0000313" key="3">
    <source>
        <dbReference type="Proteomes" id="UP001064489"/>
    </source>
</evidence>
<feature type="compositionally biased region" description="Basic and acidic residues" evidence="1">
    <location>
        <begin position="22"/>
        <end position="33"/>
    </location>
</feature>
<gene>
    <name evidence="2" type="ORF">LWI28_025010</name>
</gene>
<feature type="compositionally biased region" description="Gly residues" evidence="1">
    <location>
        <begin position="11"/>
        <end position="21"/>
    </location>
</feature>
<reference evidence="2" key="1">
    <citation type="journal article" date="2022" name="Plant J.">
        <title>Strategies of tolerance reflected in two North American maple genomes.</title>
        <authorList>
            <person name="McEvoy S.L."/>
            <person name="Sezen U.U."/>
            <person name="Trouern-Trend A."/>
            <person name="McMahon S.M."/>
            <person name="Schaberg P.G."/>
            <person name="Yang J."/>
            <person name="Wegrzyn J.L."/>
            <person name="Swenson N.G."/>
        </authorList>
    </citation>
    <scope>NUCLEOTIDE SEQUENCE</scope>
    <source>
        <strain evidence="2">91603</strain>
    </source>
</reference>
<evidence type="ECO:0000256" key="1">
    <source>
        <dbReference type="SAM" id="MobiDB-lite"/>
    </source>
</evidence>
<name>A0AAD5JFG7_ACENE</name>
<keyword evidence="3" id="KW-1185">Reference proteome</keyword>
<feature type="region of interest" description="Disordered" evidence="1">
    <location>
        <begin position="11"/>
        <end position="33"/>
    </location>
</feature>
<organism evidence="2 3">
    <name type="scientific">Acer negundo</name>
    <name type="common">Box elder</name>
    <dbReference type="NCBI Taxonomy" id="4023"/>
    <lineage>
        <taxon>Eukaryota</taxon>
        <taxon>Viridiplantae</taxon>
        <taxon>Streptophyta</taxon>
        <taxon>Embryophyta</taxon>
        <taxon>Tracheophyta</taxon>
        <taxon>Spermatophyta</taxon>
        <taxon>Magnoliopsida</taxon>
        <taxon>eudicotyledons</taxon>
        <taxon>Gunneridae</taxon>
        <taxon>Pentapetalae</taxon>
        <taxon>rosids</taxon>
        <taxon>malvids</taxon>
        <taxon>Sapindales</taxon>
        <taxon>Sapindaceae</taxon>
        <taxon>Hippocastanoideae</taxon>
        <taxon>Acereae</taxon>
        <taxon>Acer</taxon>
    </lineage>
</organism>
<comment type="caution">
    <text evidence="2">The sequence shown here is derived from an EMBL/GenBank/DDBJ whole genome shotgun (WGS) entry which is preliminary data.</text>
</comment>
<reference evidence="2" key="2">
    <citation type="submission" date="2023-02" db="EMBL/GenBank/DDBJ databases">
        <authorList>
            <person name="Swenson N.G."/>
            <person name="Wegrzyn J.L."/>
            <person name="Mcevoy S.L."/>
        </authorList>
    </citation>
    <scope>NUCLEOTIDE SEQUENCE</scope>
    <source>
        <strain evidence="2">91603</strain>
        <tissue evidence="2">Leaf</tissue>
    </source>
</reference>
<evidence type="ECO:0000313" key="2">
    <source>
        <dbReference type="EMBL" id="KAI9196565.1"/>
    </source>
</evidence>
<dbReference type="Proteomes" id="UP001064489">
    <property type="component" value="Chromosome 1"/>
</dbReference>
<dbReference type="AlphaFoldDB" id="A0AAD5JFG7"/>
<sequence>MVAVEEVIVEGGGHGDAGGVRGVERRDPPPEIEHDIDLHVGQLGPLPHPAKKSRGGEELTSSGKVHGYLWISISFVSLSSLLRFSVGIVN</sequence>